<sequence>MMPYPESFPVPLIHIAKADSTNGYLNALCEKEKVSELTTVVADFQTAGRGQRGNSWESEDGKNLMFSFVLYPTFLEARKQFLLSQIASLAVKETLDLYIGDVSIKWPNDIYWKDKKICGMLIENDLMGIHISQSIAGVGININQKEFHSSAPNPISIIQITHRESDRMEILAQVLQRIKEYYKILQEGDIEFITDRYQAALFRKEGIHFYKDSEGTFNAGIVEVEADGHLVLQDETGKIRRYLFKEVQYIL</sequence>
<dbReference type="Gene3D" id="3.30.930.10">
    <property type="entry name" value="Bira Bifunctional Protein, Domain 2"/>
    <property type="match status" value="1"/>
</dbReference>
<proteinExistence type="predicted"/>
<dbReference type="PROSITE" id="PS51733">
    <property type="entry name" value="BPL_LPL_CATALYTIC"/>
    <property type="match status" value="1"/>
</dbReference>
<dbReference type="PANTHER" id="PTHR12835">
    <property type="entry name" value="BIOTIN PROTEIN LIGASE"/>
    <property type="match status" value="1"/>
</dbReference>
<dbReference type="InterPro" id="IPR004143">
    <property type="entry name" value="BPL_LPL_catalytic"/>
</dbReference>
<dbReference type="PATRIC" id="fig|1339316.3.peg.962"/>
<reference evidence="3 4" key="1">
    <citation type="submission" date="2014-02" db="EMBL/GenBank/DDBJ databases">
        <authorList>
            <person name="Sears C."/>
            <person name="Carroll K."/>
            <person name="Sack B.R."/>
            <person name="Qadri F."/>
            <person name="Myers L.L."/>
            <person name="Chung G.-T."/>
            <person name="Escheverria P."/>
            <person name="Fraser C.M."/>
            <person name="Sadzewicz L."/>
            <person name="Shefchek K.A."/>
            <person name="Tallon L."/>
            <person name="Das S.P."/>
            <person name="Daugherty S."/>
            <person name="Mongodin E.F."/>
        </authorList>
    </citation>
    <scope>NUCLEOTIDE SEQUENCE [LARGE SCALE GENOMIC DNA]</scope>
    <source>
        <strain evidence="4">3998T(B)3</strain>
    </source>
</reference>
<name>A0A015VA73_BACFG</name>
<dbReference type="AlphaFoldDB" id="A0A015VA73"/>
<dbReference type="Pfam" id="PF03099">
    <property type="entry name" value="BPL_LplA_LipB"/>
    <property type="match status" value="1"/>
</dbReference>
<dbReference type="InterPro" id="IPR004408">
    <property type="entry name" value="Biotin_CoA_COase_ligase"/>
</dbReference>
<dbReference type="RefSeq" id="WP_008769390.1">
    <property type="nucleotide sequence ID" value="NZ_JGDB01000021.1"/>
</dbReference>
<evidence type="ECO:0000313" key="3">
    <source>
        <dbReference type="EMBL" id="EXY92256.1"/>
    </source>
</evidence>
<evidence type="ECO:0000313" key="4">
    <source>
        <dbReference type="Proteomes" id="UP000020773"/>
    </source>
</evidence>
<dbReference type="Proteomes" id="UP000020773">
    <property type="component" value="Unassembled WGS sequence"/>
</dbReference>
<dbReference type="GO" id="GO:0004077">
    <property type="term" value="F:biotin--[biotin carboxyl-carrier protein] ligase activity"/>
    <property type="evidence" value="ECO:0007669"/>
    <property type="project" value="UniProtKB-EC"/>
</dbReference>
<dbReference type="EC" id="6.3.4.15" evidence="3"/>
<evidence type="ECO:0000256" key="1">
    <source>
        <dbReference type="ARBA" id="ARBA00022598"/>
    </source>
</evidence>
<feature type="domain" description="BPL/LPL catalytic" evidence="2">
    <location>
        <begin position="1"/>
        <end position="186"/>
    </location>
</feature>
<dbReference type="EMBL" id="JGDB01000021">
    <property type="protein sequence ID" value="EXY92256.1"/>
    <property type="molecule type" value="Genomic_DNA"/>
</dbReference>
<comment type="caution">
    <text evidence="3">The sequence shown here is derived from an EMBL/GenBank/DDBJ whole genome shotgun (WGS) entry which is preliminary data.</text>
</comment>
<organism evidence="3 4">
    <name type="scientific">Bacteroides fragilis str. 3998T(B)3</name>
    <dbReference type="NCBI Taxonomy" id="1339316"/>
    <lineage>
        <taxon>Bacteria</taxon>
        <taxon>Pseudomonadati</taxon>
        <taxon>Bacteroidota</taxon>
        <taxon>Bacteroidia</taxon>
        <taxon>Bacteroidales</taxon>
        <taxon>Bacteroidaceae</taxon>
        <taxon>Bacteroides</taxon>
    </lineage>
</organism>
<dbReference type="NCBIfam" id="TIGR00121">
    <property type="entry name" value="birA_ligase"/>
    <property type="match status" value="1"/>
</dbReference>
<dbReference type="SUPFAM" id="SSF55681">
    <property type="entry name" value="Class II aaRS and biotin synthetases"/>
    <property type="match status" value="1"/>
</dbReference>
<dbReference type="PANTHER" id="PTHR12835:SF5">
    <property type="entry name" value="BIOTIN--PROTEIN LIGASE"/>
    <property type="match status" value="1"/>
</dbReference>
<accession>A0A015VA73</accession>
<protein>
    <submittedName>
        <fullName evidence="3">Biotin--[acetyl-CoA-carboxylase] ligase</fullName>
        <ecNumber evidence="3">6.3.4.15</ecNumber>
    </submittedName>
</protein>
<evidence type="ECO:0000259" key="2">
    <source>
        <dbReference type="PROSITE" id="PS51733"/>
    </source>
</evidence>
<gene>
    <name evidence="3" type="ORF">M125_0990</name>
</gene>
<keyword evidence="1 3" id="KW-0436">Ligase</keyword>
<dbReference type="InterPro" id="IPR045864">
    <property type="entry name" value="aa-tRNA-synth_II/BPL/LPL"/>
</dbReference>
<dbReference type="GO" id="GO:0005737">
    <property type="term" value="C:cytoplasm"/>
    <property type="evidence" value="ECO:0007669"/>
    <property type="project" value="TreeGrafter"/>
</dbReference>
<dbReference type="CDD" id="cd16442">
    <property type="entry name" value="BPL"/>
    <property type="match status" value="1"/>
</dbReference>